<feature type="region of interest" description="Disordered" evidence="1">
    <location>
        <begin position="165"/>
        <end position="206"/>
    </location>
</feature>
<name>A0A366S3H2_9HYPO</name>
<organism evidence="2 3">
    <name type="scientific">Fusarium coffeatum</name>
    <dbReference type="NCBI Taxonomy" id="231269"/>
    <lineage>
        <taxon>Eukaryota</taxon>
        <taxon>Fungi</taxon>
        <taxon>Dikarya</taxon>
        <taxon>Ascomycota</taxon>
        <taxon>Pezizomycotina</taxon>
        <taxon>Sordariomycetes</taxon>
        <taxon>Hypocreomycetidae</taxon>
        <taxon>Hypocreales</taxon>
        <taxon>Nectriaceae</taxon>
        <taxon>Fusarium</taxon>
        <taxon>Fusarium incarnatum-equiseti species complex</taxon>
    </lineage>
</organism>
<dbReference type="Proteomes" id="UP000253153">
    <property type="component" value="Unassembled WGS sequence"/>
</dbReference>
<evidence type="ECO:0000313" key="3">
    <source>
        <dbReference type="Proteomes" id="UP000253153"/>
    </source>
</evidence>
<proteinExistence type="predicted"/>
<feature type="region of interest" description="Disordered" evidence="1">
    <location>
        <begin position="82"/>
        <end position="105"/>
    </location>
</feature>
<dbReference type="GeneID" id="41993334"/>
<evidence type="ECO:0000313" key="2">
    <source>
        <dbReference type="EMBL" id="RBR23306.1"/>
    </source>
</evidence>
<dbReference type="AlphaFoldDB" id="A0A366S3H2"/>
<dbReference type="OrthoDB" id="5088814at2759"/>
<feature type="compositionally biased region" description="Basic and acidic residues" evidence="1">
    <location>
        <begin position="179"/>
        <end position="206"/>
    </location>
</feature>
<reference evidence="2 3" key="1">
    <citation type="submission" date="2018-06" db="EMBL/GenBank/DDBJ databases">
        <title>Fusarium incarnatum-equiseti species complex species 28.</title>
        <authorList>
            <person name="Gardiner D.M."/>
        </authorList>
    </citation>
    <scope>NUCLEOTIDE SEQUENCE [LARGE SCALE GENOMIC DNA]</scope>
    <source>
        <strain evidence="2 3">FIESC_28</strain>
    </source>
</reference>
<protein>
    <submittedName>
        <fullName evidence="2">Uncharacterized protein</fullName>
    </submittedName>
</protein>
<feature type="compositionally biased region" description="Polar residues" evidence="1">
    <location>
        <begin position="82"/>
        <end position="97"/>
    </location>
</feature>
<comment type="caution">
    <text evidence="2">The sequence shown here is derived from an EMBL/GenBank/DDBJ whole genome shotgun (WGS) entry which is preliminary data.</text>
</comment>
<feature type="compositionally biased region" description="Basic and acidic residues" evidence="1">
    <location>
        <begin position="1"/>
        <end position="15"/>
    </location>
</feature>
<dbReference type="EMBL" id="QKXC01000078">
    <property type="protein sequence ID" value="RBR23306.1"/>
    <property type="molecule type" value="Genomic_DNA"/>
</dbReference>
<evidence type="ECO:0000256" key="1">
    <source>
        <dbReference type="SAM" id="MobiDB-lite"/>
    </source>
</evidence>
<gene>
    <name evidence="2" type="ORF">FIESC28_03889</name>
</gene>
<sequence length="206" mass="23549">MDSHRRYSDQSRQPRTDVVYGDSQNILQARRPVPSSQGTFQPPPGHPRMQQTYFTQEYQGTPSHQYAQGYSYAPSTQLAYQGSAGSQQYDDSSNAHNRVNFPGDRYSWDDTSRRTASFVGSGYNPGARYAQHAEESERYGASDADGTIKRFDSQFPEFTSHYVIPHNAQQGGTPWTYPRRIDPGYRDYHQTTEQPSRDGRSSWKQQ</sequence>
<dbReference type="RefSeq" id="XP_031017897.1">
    <property type="nucleotide sequence ID" value="XM_031158038.1"/>
</dbReference>
<keyword evidence="3" id="KW-1185">Reference proteome</keyword>
<feature type="region of interest" description="Disordered" evidence="1">
    <location>
        <begin position="1"/>
        <end position="50"/>
    </location>
</feature>
<accession>A0A366S3H2</accession>